<name>K9TPC5_9CYAN</name>
<dbReference type="GO" id="GO:0005524">
    <property type="term" value="F:ATP binding"/>
    <property type="evidence" value="ECO:0007669"/>
    <property type="project" value="UniProtKB-KW"/>
</dbReference>
<evidence type="ECO:0000313" key="13">
    <source>
        <dbReference type="Proteomes" id="UP000010367"/>
    </source>
</evidence>
<evidence type="ECO:0000256" key="9">
    <source>
        <dbReference type="SAM" id="MobiDB-lite"/>
    </source>
</evidence>
<dbReference type="Pfam" id="PF00069">
    <property type="entry name" value="Pkinase"/>
    <property type="match status" value="1"/>
</dbReference>
<feature type="compositionally biased region" description="Low complexity" evidence="9">
    <location>
        <begin position="323"/>
        <end position="338"/>
    </location>
</feature>
<keyword evidence="6" id="KW-0067">ATP-binding</keyword>
<evidence type="ECO:0000256" key="10">
    <source>
        <dbReference type="SAM" id="Phobius"/>
    </source>
</evidence>
<dbReference type="HOGENOM" id="CLU_000288_135_5_3"/>
<dbReference type="PANTHER" id="PTHR24363:SF0">
    <property type="entry name" value="SERINE_THREONINE KINASE LIKE DOMAIN CONTAINING 1"/>
    <property type="match status" value="1"/>
</dbReference>
<feature type="compositionally biased region" description="Basic and acidic residues" evidence="9">
    <location>
        <begin position="382"/>
        <end position="411"/>
    </location>
</feature>
<dbReference type="InterPro" id="IPR011009">
    <property type="entry name" value="Kinase-like_dom_sf"/>
</dbReference>
<dbReference type="Proteomes" id="UP000010367">
    <property type="component" value="Chromosome"/>
</dbReference>
<evidence type="ECO:0000256" key="5">
    <source>
        <dbReference type="ARBA" id="ARBA00022777"/>
    </source>
</evidence>
<feature type="region of interest" description="Disordered" evidence="9">
    <location>
        <begin position="382"/>
        <end position="422"/>
    </location>
</feature>
<evidence type="ECO:0000256" key="1">
    <source>
        <dbReference type="ARBA" id="ARBA00012513"/>
    </source>
</evidence>
<evidence type="ECO:0000256" key="6">
    <source>
        <dbReference type="ARBA" id="ARBA00022840"/>
    </source>
</evidence>
<dbReference type="RefSeq" id="WP_015151007.1">
    <property type="nucleotide sequence ID" value="NC_019693.1"/>
</dbReference>
<evidence type="ECO:0000256" key="4">
    <source>
        <dbReference type="ARBA" id="ARBA00022741"/>
    </source>
</evidence>
<keyword evidence="5 12" id="KW-0418">Kinase</keyword>
<dbReference type="EC" id="2.7.11.1" evidence="1"/>
<evidence type="ECO:0000256" key="2">
    <source>
        <dbReference type="ARBA" id="ARBA00022527"/>
    </source>
</evidence>
<dbReference type="AlphaFoldDB" id="K9TPC5"/>
<dbReference type="EMBL" id="CP003607">
    <property type="protein sequence ID" value="AFY84390.1"/>
    <property type="molecule type" value="Genomic_DNA"/>
</dbReference>
<dbReference type="GO" id="GO:0004674">
    <property type="term" value="F:protein serine/threonine kinase activity"/>
    <property type="evidence" value="ECO:0007669"/>
    <property type="project" value="UniProtKB-KW"/>
</dbReference>
<dbReference type="PANTHER" id="PTHR24363">
    <property type="entry name" value="SERINE/THREONINE PROTEIN KINASE"/>
    <property type="match status" value="1"/>
</dbReference>
<keyword evidence="2 12" id="KW-0723">Serine/threonine-protein kinase</keyword>
<feature type="domain" description="Protein kinase" evidence="11">
    <location>
        <begin position="13"/>
        <end position="272"/>
    </location>
</feature>
<dbReference type="SUPFAM" id="SSF56112">
    <property type="entry name" value="Protein kinase-like (PK-like)"/>
    <property type="match status" value="1"/>
</dbReference>
<dbReference type="SMART" id="SM00220">
    <property type="entry name" value="S_TKc"/>
    <property type="match status" value="1"/>
</dbReference>
<evidence type="ECO:0000313" key="12">
    <source>
        <dbReference type="EMBL" id="AFY84390.1"/>
    </source>
</evidence>
<keyword evidence="10" id="KW-0472">Membrane</keyword>
<accession>K9TPC5</accession>
<protein>
    <recommendedName>
        <fullName evidence="1">non-specific serine/threonine protein kinase</fullName>
        <ecNumber evidence="1">2.7.11.1</ecNumber>
    </recommendedName>
</protein>
<dbReference type="InterPro" id="IPR000719">
    <property type="entry name" value="Prot_kinase_dom"/>
</dbReference>
<feature type="region of interest" description="Disordered" evidence="9">
    <location>
        <begin position="302"/>
        <end position="344"/>
    </location>
</feature>
<dbReference type="InParanoid" id="K9TPC5"/>
<feature type="transmembrane region" description="Helical" evidence="10">
    <location>
        <begin position="348"/>
        <end position="368"/>
    </location>
</feature>
<keyword evidence="4" id="KW-0547">Nucleotide-binding</keyword>
<dbReference type="Gene3D" id="3.30.200.20">
    <property type="entry name" value="Phosphorylase Kinase, domain 1"/>
    <property type="match status" value="1"/>
</dbReference>
<dbReference type="eggNOG" id="COG0515">
    <property type="taxonomic scope" value="Bacteria"/>
</dbReference>
<dbReference type="PROSITE" id="PS50011">
    <property type="entry name" value="PROTEIN_KINASE_DOM"/>
    <property type="match status" value="1"/>
</dbReference>
<sequence>MTIEVGKTLAGHYQIIKSLSSGGFGETYIAEDSHRPGNPKCVLKHLKPANSSPQGLQIARRLFNSEAQVLEKLGEHSQIPRLFAYFEENQEFYLVQEFIEGHPLSAELPLGQRWSETQVKTMLEDVLGILQFVHTQGVIHRDIKPDNIMRRKSDNKLVLIDFGAIKEVGNQGIPQTGQVSGTVAIGTPGYMPTEQGRGKPRPNSDLYALGMIAIQALTGMLPNQLREDNDTGEISWQDQAEVSPALTVVLSQMIRYHFKDRYKTATEVLTALQSPGSGGTYQPTAVANLTYQPTVMANYQTYQPSHGTANQGPMAAPTPPASKPSLPSEPSLPVQSSPKAKGQNKTPMLIGAMILTLLVFGGGGFLYVQAENAQQQEIAAELQREGEEQRQREAQEQRQREAQEREKHQLGEQKLAQAKKEAEESGDLQAAIALAKEVPVDSDFYQNAQTAINQWEQDWQAQQNIFTQVQAAYNAGRWQEVTDVAFKLPQNPYWDPKVNPMYYDAKAQLEAIAAAEAQRQRQASAEAQRQPQAAAVSYECWCPPHKTRGDAATSSTDISGTPCDGYDWGSGSGRLVCQAVTD</sequence>
<dbReference type="KEGG" id="oac:Oscil6304_4884"/>
<organism evidence="12 13">
    <name type="scientific">Oscillatoria acuminata PCC 6304</name>
    <dbReference type="NCBI Taxonomy" id="56110"/>
    <lineage>
        <taxon>Bacteria</taxon>
        <taxon>Bacillati</taxon>
        <taxon>Cyanobacteriota</taxon>
        <taxon>Cyanophyceae</taxon>
        <taxon>Oscillatoriophycideae</taxon>
        <taxon>Oscillatoriales</taxon>
        <taxon>Oscillatoriaceae</taxon>
        <taxon>Oscillatoria</taxon>
    </lineage>
</organism>
<dbReference type="STRING" id="56110.Oscil6304_4884"/>
<keyword evidence="3" id="KW-0808">Transferase</keyword>
<evidence type="ECO:0000259" key="11">
    <source>
        <dbReference type="PROSITE" id="PS50011"/>
    </source>
</evidence>
<comment type="catalytic activity">
    <reaction evidence="7">
        <text>L-threonyl-[protein] + ATP = O-phospho-L-threonyl-[protein] + ADP + H(+)</text>
        <dbReference type="Rhea" id="RHEA:46608"/>
        <dbReference type="Rhea" id="RHEA-COMP:11060"/>
        <dbReference type="Rhea" id="RHEA-COMP:11605"/>
        <dbReference type="ChEBI" id="CHEBI:15378"/>
        <dbReference type="ChEBI" id="CHEBI:30013"/>
        <dbReference type="ChEBI" id="CHEBI:30616"/>
        <dbReference type="ChEBI" id="CHEBI:61977"/>
        <dbReference type="ChEBI" id="CHEBI:456216"/>
        <dbReference type="EC" id="2.7.11.1"/>
    </reaction>
</comment>
<feature type="compositionally biased region" description="Polar residues" evidence="9">
    <location>
        <begin position="302"/>
        <end position="311"/>
    </location>
</feature>
<keyword evidence="13" id="KW-1185">Reference proteome</keyword>
<dbReference type="Gene3D" id="1.10.510.10">
    <property type="entry name" value="Transferase(Phosphotransferase) domain 1"/>
    <property type="match status" value="1"/>
</dbReference>
<evidence type="ECO:0000256" key="3">
    <source>
        <dbReference type="ARBA" id="ARBA00022679"/>
    </source>
</evidence>
<evidence type="ECO:0000256" key="7">
    <source>
        <dbReference type="ARBA" id="ARBA00047899"/>
    </source>
</evidence>
<dbReference type="CDD" id="cd14014">
    <property type="entry name" value="STKc_PknB_like"/>
    <property type="match status" value="1"/>
</dbReference>
<comment type="catalytic activity">
    <reaction evidence="8">
        <text>L-seryl-[protein] + ATP = O-phospho-L-seryl-[protein] + ADP + H(+)</text>
        <dbReference type="Rhea" id="RHEA:17989"/>
        <dbReference type="Rhea" id="RHEA-COMP:9863"/>
        <dbReference type="Rhea" id="RHEA-COMP:11604"/>
        <dbReference type="ChEBI" id="CHEBI:15378"/>
        <dbReference type="ChEBI" id="CHEBI:29999"/>
        <dbReference type="ChEBI" id="CHEBI:30616"/>
        <dbReference type="ChEBI" id="CHEBI:83421"/>
        <dbReference type="ChEBI" id="CHEBI:456216"/>
        <dbReference type="EC" id="2.7.11.1"/>
    </reaction>
</comment>
<keyword evidence="10" id="KW-1133">Transmembrane helix</keyword>
<dbReference type="PATRIC" id="fig|56110.3.peg.5948"/>
<keyword evidence="10" id="KW-0812">Transmembrane</keyword>
<evidence type="ECO:0000256" key="8">
    <source>
        <dbReference type="ARBA" id="ARBA00048679"/>
    </source>
</evidence>
<proteinExistence type="predicted"/>
<reference evidence="12 13" key="1">
    <citation type="submission" date="2012-06" db="EMBL/GenBank/DDBJ databases">
        <title>Finished chromosome of genome of Oscillatoria acuminata PCC 6304.</title>
        <authorList>
            <consortium name="US DOE Joint Genome Institute"/>
            <person name="Gugger M."/>
            <person name="Coursin T."/>
            <person name="Rippka R."/>
            <person name="Tandeau De Marsac N."/>
            <person name="Huntemann M."/>
            <person name="Wei C.-L."/>
            <person name="Han J."/>
            <person name="Detter J.C."/>
            <person name="Han C."/>
            <person name="Tapia R."/>
            <person name="Davenport K."/>
            <person name="Daligault H."/>
            <person name="Erkkila T."/>
            <person name="Gu W."/>
            <person name="Munk A.C.C."/>
            <person name="Teshima H."/>
            <person name="Xu Y."/>
            <person name="Chain P."/>
            <person name="Chen A."/>
            <person name="Krypides N."/>
            <person name="Mavromatis K."/>
            <person name="Markowitz V."/>
            <person name="Szeto E."/>
            <person name="Ivanova N."/>
            <person name="Mikhailova N."/>
            <person name="Ovchinnikova G."/>
            <person name="Pagani I."/>
            <person name="Pati A."/>
            <person name="Goodwin L."/>
            <person name="Peters L."/>
            <person name="Pitluck S."/>
            <person name="Woyke T."/>
            <person name="Kerfeld C."/>
        </authorList>
    </citation>
    <scope>NUCLEOTIDE SEQUENCE [LARGE SCALE GENOMIC DNA]</scope>
    <source>
        <strain evidence="12 13">PCC 6304</strain>
    </source>
</reference>
<gene>
    <name evidence="12" type="ORF">Oscil6304_4884</name>
</gene>